<evidence type="ECO:0000313" key="3">
    <source>
        <dbReference type="Proteomes" id="UP000559256"/>
    </source>
</evidence>
<dbReference type="AlphaFoldDB" id="A0A8H5GJE3"/>
<keyword evidence="3" id="KW-1185">Reference proteome</keyword>
<dbReference type="EMBL" id="JAACJM010000024">
    <property type="protein sequence ID" value="KAF5366166.1"/>
    <property type="molecule type" value="Genomic_DNA"/>
</dbReference>
<protein>
    <recommendedName>
        <fullName evidence="4">Late embryogenesis abundant protein LEA-2 subgroup domain-containing protein</fullName>
    </recommendedName>
</protein>
<dbReference type="OrthoDB" id="3062174at2759"/>
<feature type="compositionally biased region" description="Polar residues" evidence="1">
    <location>
        <begin position="1"/>
        <end position="50"/>
    </location>
</feature>
<comment type="caution">
    <text evidence="2">The sequence shown here is derived from an EMBL/GenBank/DDBJ whole genome shotgun (WGS) entry which is preliminary data.</text>
</comment>
<gene>
    <name evidence="2" type="ORF">D9758_005753</name>
</gene>
<evidence type="ECO:0000256" key="1">
    <source>
        <dbReference type="SAM" id="MobiDB-lite"/>
    </source>
</evidence>
<organism evidence="2 3">
    <name type="scientific">Tetrapyrgos nigripes</name>
    <dbReference type="NCBI Taxonomy" id="182062"/>
    <lineage>
        <taxon>Eukaryota</taxon>
        <taxon>Fungi</taxon>
        <taxon>Dikarya</taxon>
        <taxon>Basidiomycota</taxon>
        <taxon>Agaricomycotina</taxon>
        <taxon>Agaricomycetes</taxon>
        <taxon>Agaricomycetidae</taxon>
        <taxon>Agaricales</taxon>
        <taxon>Marasmiineae</taxon>
        <taxon>Marasmiaceae</taxon>
        <taxon>Tetrapyrgos</taxon>
    </lineage>
</organism>
<dbReference type="Proteomes" id="UP000559256">
    <property type="component" value="Unassembled WGS sequence"/>
</dbReference>
<name>A0A8H5GJE3_9AGAR</name>
<accession>A0A8H5GJE3</accession>
<evidence type="ECO:0008006" key="4">
    <source>
        <dbReference type="Google" id="ProtNLM"/>
    </source>
</evidence>
<sequence length="370" mass="40171">MASNSPTESVPHLNDTNNVHLEPQWPSTSANTLVDQHNYSSKETQGSQSAAEVVPVVGNVESAEKRDVDVEKGRLPSESVQQYRQRQHEGLWTRVRIHIWLDIKIQLFLSTRLHLHWNQYIYGPSLVAEIGLDPFSQANVNATGVTIPLAIQVSIQNPNYVSAILNEVNVILSYPLELNDSTSTSNDTQFLIGNGTLPSPGSSSAITIQRNAVTNFTLPFSLHLSFDTQQNLEIIDDLLHRCGDLRNQTGLTISMEAQIKLHVLGIKVSSSGSGSKTSMTVPCPFTQTDLDNILQGFENGTQNIFGGGNGNGGRNPLTFPTPSASIFGLPFPSFSNPFPFPSVSLPNPSSNPFLPSAFPVAFPTPTTPAL</sequence>
<evidence type="ECO:0000313" key="2">
    <source>
        <dbReference type="EMBL" id="KAF5366166.1"/>
    </source>
</evidence>
<reference evidence="2 3" key="1">
    <citation type="journal article" date="2020" name="ISME J.">
        <title>Uncovering the hidden diversity of litter-decomposition mechanisms in mushroom-forming fungi.</title>
        <authorList>
            <person name="Floudas D."/>
            <person name="Bentzer J."/>
            <person name="Ahren D."/>
            <person name="Johansson T."/>
            <person name="Persson P."/>
            <person name="Tunlid A."/>
        </authorList>
    </citation>
    <scope>NUCLEOTIDE SEQUENCE [LARGE SCALE GENOMIC DNA]</scope>
    <source>
        <strain evidence="2 3">CBS 291.85</strain>
    </source>
</reference>
<proteinExistence type="predicted"/>
<feature type="region of interest" description="Disordered" evidence="1">
    <location>
        <begin position="1"/>
        <end position="52"/>
    </location>
</feature>